<name>A0A919U6I2_9CELL</name>
<dbReference type="InterPro" id="IPR032109">
    <property type="entry name" value="Big_3_5"/>
</dbReference>
<dbReference type="Proteomes" id="UP000642125">
    <property type="component" value="Unassembled WGS sequence"/>
</dbReference>
<organism evidence="3 4">
    <name type="scientific">Cellulomonas pakistanensis</name>
    <dbReference type="NCBI Taxonomy" id="992287"/>
    <lineage>
        <taxon>Bacteria</taxon>
        <taxon>Bacillati</taxon>
        <taxon>Actinomycetota</taxon>
        <taxon>Actinomycetes</taxon>
        <taxon>Micrococcales</taxon>
        <taxon>Cellulomonadaceae</taxon>
        <taxon>Cellulomonas</taxon>
    </lineage>
</organism>
<evidence type="ECO:0000313" key="3">
    <source>
        <dbReference type="EMBL" id="GIG37029.1"/>
    </source>
</evidence>
<dbReference type="RefSeq" id="WP_203669049.1">
    <property type="nucleotide sequence ID" value="NZ_BONO01000018.1"/>
</dbReference>
<sequence>MPRSPRRAALALALAATLTTGTAGAALAGPKAPAPKPPAKVTKVVKVAAQVTLRVTPVASTPQATDHRAVVTVKAPKTVVTGSYQLLDGGTVVGSGALVSGAAGVPLDLAPGTHRLTAVYSGTAKVNGAGSKVVVVPVPVPVAEPDAEPVAPAEG</sequence>
<dbReference type="Pfam" id="PF16640">
    <property type="entry name" value="Big_3_5"/>
    <property type="match status" value="1"/>
</dbReference>
<accession>A0A919U6I2</accession>
<dbReference type="AlphaFoldDB" id="A0A919U6I2"/>
<proteinExistence type="predicted"/>
<protein>
    <recommendedName>
        <fullName evidence="2">Bacterial Ig-like domain-containing protein</fullName>
    </recommendedName>
</protein>
<dbReference type="Gene3D" id="2.60.40.10">
    <property type="entry name" value="Immunoglobulins"/>
    <property type="match status" value="1"/>
</dbReference>
<evidence type="ECO:0000313" key="4">
    <source>
        <dbReference type="Proteomes" id="UP000642125"/>
    </source>
</evidence>
<comment type="caution">
    <text evidence="3">The sequence shown here is derived from an EMBL/GenBank/DDBJ whole genome shotgun (WGS) entry which is preliminary data.</text>
</comment>
<dbReference type="PROSITE" id="PS51318">
    <property type="entry name" value="TAT"/>
    <property type="match status" value="1"/>
</dbReference>
<dbReference type="EMBL" id="BONO01000018">
    <property type="protein sequence ID" value="GIG37029.1"/>
    <property type="molecule type" value="Genomic_DNA"/>
</dbReference>
<reference evidence="3" key="1">
    <citation type="submission" date="2021-01" db="EMBL/GenBank/DDBJ databases">
        <title>Whole genome shotgun sequence of Cellulomonas pakistanensis NBRC 110800.</title>
        <authorList>
            <person name="Komaki H."/>
            <person name="Tamura T."/>
        </authorList>
    </citation>
    <scope>NUCLEOTIDE SEQUENCE</scope>
    <source>
        <strain evidence="3">NBRC 110800</strain>
    </source>
</reference>
<gene>
    <name evidence="3" type="ORF">Cpa01nite_24100</name>
</gene>
<keyword evidence="1" id="KW-0732">Signal</keyword>
<dbReference type="InterPro" id="IPR013783">
    <property type="entry name" value="Ig-like_fold"/>
</dbReference>
<feature type="domain" description="Bacterial Ig-like" evidence="2">
    <location>
        <begin position="62"/>
        <end position="138"/>
    </location>
</feature>
<feature type="signal peptide" evidence="1">
    <location>
        <begin position="1"/>
        <end position="25"/>
    </location>
</feature>
<dbReference type="GO" id="GO:0005975">
    <property type="term" value="P:carbohydrate metabolic process"/>
    <property type="evidence" value="ECO:0007669"/>
    <property type="project" value="UniProtKB-ARBA"/>
</dbReference>
<evidence type="ECO:0000256" key="1">
    <source>
        <dbReference type="SAM" id="SignalP"/>
    </source>
</evidence>
<evidence type="ECO:0000259" key="2">
    <source>
        <dbReference type="Pfam" id="PF16640"/>
    </source>
</evidence>
<keyword evidence="4" id="KW-1185">Reference proteome</keyword>
<feature type="chain" id="PRO_5037725201" description="Bacterial Ig-like domain-containing protein" evidence="1">
    <location>
        <begin position="26"/>
        <end position="155"/>
    </location>
</feature>
<dbReference type="InterPro" id="IPR006311">
    <property type="entry name" value="TAT_signal"/>
</dbReference>